<dbReference type="Gene3D" id="1.10.10.10">
    <property type="entry name" value="Winged helix-like DNA-binding domain superfamily/Winged helix DNA-binding domain"/>
    <property type="match status" value="1"/>
</dbReference>
<evidence type="ECO:0000259" key="2">
    <source>
        <dbReference type="PROSITE" id="PS50995"/>
    </source>
</evidence>
<name>A0A846Y7L6_9NOCA</name>
<reference evidence="3 4" key="1">
    <citation type="submission" date="2020-04" db="EMBL/GenBank/DDBJ databases">
        <title>MicrobeNet Type strains.</title>
        <authorList>
            <person name="Nicholson A.C."/>
        </authorList>
    </citation>
    <scope>NUCLEOTIDE SEQUENCE [LARGE SCALE GENOMIC DNA]</scope>
    <source>
        <strain evidence="3 4">JCM 12354</strain>
    </source>
</reference>
<dbReference type="AlphaFoldDB" id="A0A846Y7L6"/>
<evidence type="ECO:0000256" key="1">
    <source>
        <dbReference type="SAM" id="MobiDB-lite"/>
    </source>
</evidence>
<dbReference type="PANTHER" id="PTHR33164">
    <property type="entry name" value="TRANSCRIPTIONAL REGULATOR, MARR FAMILY"/>
    <property type="match status" value="1"/>
</dbReference>
<dbReference type="InterPro" id="IPR036390">
    <property type="entry name" value="WH_DNA-bd_sf"/>
</dbReference>
<gene>
    <name evidence="3" type="ORF">HGA08_29645</name>
</gene>
<keyword evidence="4" id="KW-1185">Reference proteome</keyword>
<comment type="caution">
    <text evidence="3">The sequence shown here is derived from an EMBL/GenBank/DDBJ whole genome shotgun (WGS) entry which is preliminary data.</text>
</comment>
<accession>A0A846Y7L6</accession>
<dbReference type="InterPro" id="IPR000835">
    <property type="entry name" value="HTH_MarR-typ"/>
</dbReference>
<dbReference type="GO" id="GO:0006950">
    <property type="term" value="P:response to stress"/>
    <property type="evidence" value="ECO:0007669"/>
    <property type="project" value="TreeGrafter"/>
</dbReference>
<evidence type="ECO:0000313" key="3">
    <source>
        <dbReference type="EMBL" id="NKY54355.1"/>
    </source>
</evidence>
<evidence type="ECO:0000313" key="4">
    <source>
        <dbReference type="Proteomes" id="UP000565711"/>
    </source>
</evidence>
<dbReference type="SUPFAM" id="SSF46785">
    <property type="entry name" value="Winged helix' DNA-binding domain"/>
    <property type="match status" value="1"/>
</dbReference>
<sequence>MPVQPRDAQRGKTQDGDATQTWTDAQSDAAFEVLGDRLIDAIRRFLRSSRRERIQTKLYTVNGRELGPAQIDAFEAVAQEGEIHMNRLAAQLGLDPSTVTRAVNPLVDMQLVERYTDPTNRRYVRLRCTPAGEEAIARVMVERRNIMRETLTPMDPERRLLLADLLEEYTALLDNTRASTEG</sequence>
<dbReference type="PANTHER" id="PTHR33164:SF103">
    <property type="entry name" value="REGULATORY PROTEIN MARR"/>
    <property type="match status" value="1"/>
</dbReference>
<dbReference type="InterPro" id="IPR036388">
    <property type="entry name" value="WH-like_DNA-bd_sf"/>
</dbReference>
<dbReference type="Pfam" id="PF01047">
    <property type="entry name" value="MarR"/>
    <property type="match status" value="1"/>
</dbReference>
<feature type="domain" description="HTH marR-type" evidence="2">
    <location>
        <begin position="35"/>
        <end position="171"/>
    </location>
</feature>
<dbReference type="EMBL" id="JAAXOP010000028">
    <property type="protein sequence ID" value="NKY54355.1"/>
    <property type="molecule type" value="Genomic_DNA"/>
</dbReference>
<dbReference type="RefSeq" id="WP_168436208.1">
    <property type="nucleotide sequence ID" value="NZ_JAAXOP010000028.1"/>
</dbReference>
<feature type="region of interest" description="Disordered" evidence="1">
    <location>
        <begin position="1"/>
        <end position="21"/>
    </location>
</feature>
<dbReference type="PROSITE" id="PS50995">
    <property type="entry name" value="HTH_MARR_2"/>
    <property type="match status" value="1"/>
</dbReference>
<dbReference type="GO" id="GO:0003700">
    <property type="term" value="F:DNA-binding transcription factor activity"/>
    <property type="evidence" value="ECO:0007669"/>
    <property type="project" value="InterPro"/>
</dbReference>
<dbReference type="InterPro" id="IPR039422">
    <property type="entry name" value="MarR/SlyA-like"/>
</dbReference>
<proteinExistence type="predicted"/>
<organism evidence="3 4">
    <name type="scientific">Nocardia vermiculata</name>
    <dbReference type="NCBI Taxonomy" id="257274"/>
    <lineage>
        <taxon>Bacteria</taxon>
        <taxon>Bacillati</taxon>
        <taxon>Actinomycetota</taxon>
        <taxon>Actinomycetes</taxon>
        <taxon>Mycobacteriales</taxon>
        <taxon>Nocardiaceae</taxon>
        <taxon>Nocardia</taxon>
    </lineage>
</organism>
<protein>
    <submittedName>
        <fullName evidence="3">Winged helix-turn-helix transcriptional regulator</fullName>
    </submittedName>
</protein>
<dbReference type="Proteomes" id="UP000565711">
    <property type="component" value="Unassembled WGS sequence"/>
</dbReference>
<dbReference type="SMART" id="SM00347">
    <property type="entry name" value="HTH_MARR"/>
    <property type="match status" value="1"/>
</dbReference>